<accession>A0A6D2GC30</accession>
<feature type="compositionally biased region" description="Basic and acidic residues" evidence="1">
    <location>
        <begin position="50"/>
        <end position="67"/>
    </location>
</feature>
<evidence type="ECO:0000313" key="3">
    <source>
        <dbReference type="Proteomes" id="UP000267858"/>
    </source>
</evidence>
<dbReference type="EMBL" id="LR134141">
    <property type="protein sequence ID" value="VEA05814.1"/>
    <property type="molecule type" value="Genomic_DNA"/>
</dbReference>
<protein>
    <submittedName>
        <fullName evidence="2">Uncharacterized protein</fullName>
    </submittedName>
</protein>
<evidence type="ECO:0000313" key="2">
    <source>
        <dbReference type="EMBL" id="VEA05814.1"/>
    </source>
</evidence>
<name>A0A6D2GC30_SALER</name>
<proteinExistence type="predicted"/>
<feature type="region of interest" description="Disordered" evidence="1">
    <location>
        <begin position="47"/>
        <end position="67"/>
    </location>
</feature>
<dbReference type="Proteomes" id="UP000267858">
    <property type="component" value="Chromosome"/>
</dbReference>
<organism evidence="2 3">
    <name type="scientific">Salmonella enterica subsp. salamae</name>
    <dbReference type="NCBI Taxonomy" id="59202"/>
    <lineage>
        <taxon>Bacteria</taxon>
        <taxon>Pseudomonadati</taxon>
        <taxon>Pseudomonadota</taxon>
        <taxon>Gammaproteobacteria</taxon>
        <taxon>Enterobacterales</taxon>
        <taxon>Enterobacteriaceae</taxon>
        <taxon>Salmonella</taxon>
    </lineage>
</organism>
<gene>
    <name evidence="2" type="ORF">NCTC5773_03910</name>
</gene>
<evidence type="ECO:0000256" key="1">
    <source>
        <dbReference type="SAM" id="MobiDB-lite"/>
    </source>
</evidence>
<sequence>MATAFSEYGDQTMQRDSECVKPWCDTYQSFSQYSRVRNQGNIQNHTLLSLKRDNTQNQRDKCGQSSY</sequence>
<dbReference type="AlphaFoldDB" id="A0A6D2GC30"/>
<reference evidence="2 3" key="1">
    <citation type="submission" date="2018-12" db="EMBL/GenBank/DDBJ databases">
        <authorList>
            <consortium name="Pathogen Informatics"/>
        </authorList>
    </citation>
    <scope>NUCLEOTIDE SEQUENCE [LARGE SCALE GENOMIC DNA]</scope>
    <source>
        <strain evidence="2 3">NCTC5773</strain>
    </source>
</reference>